<reference evidence="2" key="1">
    <citation type="submission" date="2022-08" db="EMBL/GenBank/DDBJ databases">
        <title>A Global Phylogenomic Analysis of the Shiitake Genus Lentinula.</title>
        <authorList>
            <consortium name="DOE Joint Genome Institute"/>
            <person name="Sierra-Patev S."/>
            <person name="Min B."/>
            <person name="Naranjo-Ortiz M."/>
            <person name="Looney B."/>
            <person name="Konkel Z."/>
            <person name="Slot J.C."/>
            <person name="Sakamoto Y."/>
            <person name="Steenwyk J.L."/>
            <person name="Rokas A."/>
            <person name="Carro J."/>
            <person name="Camarero S."/>
            <person name="Ferreira P."/>
            <person name="Molpeceres G."/>
            <person name="Ruiz-Duenas F.J."/>
            <person name="Serrano A."/>
            <person name="Henrissat B."/>
            <person name="Drula E."/>
            <person name="Hughes K.W."/>
            <person name="Mata J.L."/>
            <person name="Ishikawa N.K."/>
            <person name="Vargas-Isla R."/>
            <person name="Ushijima S."/>
            <person name="Smith C.A."/>
            <person name="Ahrendt S."/>
            <person name="Andreopoulos W."/>
            <person name="He G."/>
            <person name="Labutti K."/>
            <person name="Lipzen A."/>
            <person name="Ng V."/>
            <person name="Riley R."/>
            <person name="Sandor L."/>
            <person name="Barry K."/>
            <person name="Martinez A.T."/>
            <person name="Xiao Y."/>
            <person name="Gibbons J.G."/>
            <person name="Terashima K."/>
            <person name="Grigoriev I.V."/>
            <person name="Hibbett D.S."/>
        </authorList>
    </citation>
    <scope>NUCLEOTIDE SEQUENCE</scope>
    <source>
        <strain evidence="2">RHP3577 ss4</strain>
    </source>
</reference>
<feature type="region of interest" description="Disordered" evidence="1">
    <location>
        <begin position="30"/>
        <end position="56"/>
    </location>
</feature>
<feature type="compositionally biased region" description="Acidic residues" evidence="1">
    <location>
        <begin position="45"/>
        <end position="56"/>
    </location>
</feature>
<dbReference type="EMBL" id="JANVFT010000006">
    <property type="protein sequence ID" value="KAJ4500319.1"/>
    <property type="molecule type" value="Genomic_DNA"/>
</dbReference>
<feature type="compositionally biased region" description="Polar residues" evidence="1">
    <location>
        <begin position="76"/>
        <end position="86"/>
    </location>
</feature>
<organism evidence="2 3">
    <name type="scientific">Lentinula lateritia</name>
    <dbReference type="NCBI Taxonomy" id="40482"/>
    <lineage>
        <taxon>Eukaryota</taxon>
        <taxon>Fungi</taxon>
        <taxon>Dikarya</taxon>
        <taxon>Basidiomycota</taxon>
        <taxon>Agaricomycotina</taxon>
        <taxon>Agaricomycetes</taxon>
        <taxon>Agaricomycetidae</taxon>
        <taxon>Agaricales</taxon>
        <taxon>Marasmiineae</taxon>
        <taxon>Omphalotaceae</taxon>
        <taxon>Lentinula</taxon>
    </lineage>
</organism>
<gene>
    <name evidence="2" type="ORF">C8R41DRAFT_811003</name>
</gene>
<feature type="region of interest" description="Disordered" evidence="1">
    <location>
        <begin position="76"/>
        <end position="98"/>
    </location>
</feature>
<accession>A0ABQ8VVG3</accession>
<name>A0ABQ8VVG3_9AGAR</name>
<evidence type="ECO:0008006" key="4">
    <source>
        <dbReference type="Google" id="ProtNLM"/>
    </source>
</evidence>
<protein>
    <recommendedName>
        <fullName evidence="4">Protein kinase domain-containing protein</fullName>
    </recommendedName>
</protein>
<sequence length="738" mass="80325">MFPTSAPPGLDVSSNSILGCPITLSPDRMVLGHRRNPSTGSLYSDDSDDTDDTIDISDLEDDVGVGLIGFPLQRMAQYNTSPSGSSGREDEENESEFEDYDELTALYDACMAARLETNQNIDDGGSDSSGTSSIGWDDVDFEQLVDSLSERYTRDGGEIYVQLHPSSYPALSAPITLHTLRLSANPNPLEISPFEDTDDSLILLLLLALNTPELRSDPWNPVPRILRAVERVCGDVSSKEGAGSTVYLFHPPLVPLTQQYQLNLDKQENGTLAQWIDFFRQVLEGLTFLHENGVVWGGFDAIESRLCSTAAPSHPPGLDSGGVNEPEMFMMDISSDPGAFAFSPGTEWNFDRSRYPVKYYFTNFRRARQISPPVISTPAPSPSSPFTKDVQSCGKWLEAVVNDIHPVHESLLPLTQAMVSGTFTADGARKLFEARVRSLSSSRDKSLWDGEVPSVRWKPMVQPGKESGETLYVKRAKTIHVAQSRPGMVVSHTRVTEASITSKLTTLSTMDLPLPAQISRSKSNPIPVPQENARKDVFGDLSFVKSVDPGVTSPVSLLNTFFSDEPVALRSTKSEQPDSDIGSTTTTTKVISPAPSRPLSFLSPNLHAHTKVSPSPVFTIPSLVTFPSRFALPSLPELSLQPEQHHQYHQHQPQTSLLRRKTLALGTGLFTRKALQYAPSLGGPGSSNSVAAVVDEESDVGLSSMSTCAPTLPTPLMKIGRSISMPISGSETWTNSQS</sequence>
<feature type="compositionally biased region" description="Polar residues" evidence="1">
    <location>
        <begin position="581"/>
        <end position="590"/>
    </location>
</feature>
<comment type="caution">
    <text evidence="2">The sequence shown here is derived from an EMBL/GenBank/DDBJ whole genome shotgun (WGS) entry which is preliminary data.</text>
</comment>
<evidence type="ECO:0000313" key="2">
    <source>
        <dbReference type="EMBL" id="KAJ4500319.1"/>
    </source>
</evidence>
<dbReference type="Proteomes" id="UP001150217">
    <property type="component" value="Unassembled WGS sequence"/>
</dbReference>
<keyword evidence="3" id="KW-1185">Reference proteome</keyword>
<feature type="compositionally biased region" description="Acidic residues" evidence="1">
    <location>
        <begin position="89"/>
        <end position="98"/>
    </location>
</feature>
<evidence type="ECO:0000256" key="1">
    <source>
        <dbReference type="SAM" id="MobiDB-lite"/>
    </source>
</evidence>
<feature type="region of interest" description="Disordered" evidence="1">
    <location>
        <begin position="570"/>
        <end position="592"/>
    </location>
</feature>
<proteinExistence type="predicted"/>
<evidence type="ECO:0000313" key="3">
    <source>
        <dbReference type="Proteomes" id="UP001150217"/>
    </source>
</evidence>